<dbReference type="Proteomes" id="UP000680750">
    <property type="component" value="Chromosome"/>
</dbReference>
<protein>
    <submittedName>
        <fullName evidence="3">Uncharacterized protein</fullName>
    </submittedName>
</protein>
<reference evidence="3" key="1">
    <citation type="submission" date="2020-08" db="EMBL/GenBank/DDBJ databases">
        <title>Whole genome shotgun sequence of Actinocatenispora sera NBRC 101916.</title>
        <authorList>
            <person name="Komaki H."/>
            <person name="Tamura T."/>
        </authorList>
    </citation>
    <scope>NUCLEOTIDE SEQUENCE</scope>
    <source>
        <strain evidence="3">NBRC 101916</strain>
    </source>
</reference>
<evidence type="ECO:0000256" key="1">
    <source>
        <dbReference type="SAM" id="MobiDB-lite"/>
    </source>
</evidence>
<organism evidence="3 4">
    <name type="scientific">Actinocatenispora sera</name>
    <dbReference type="NCBI Taxonomy" id="390989"/>
    <lineage>
        <taxon>Bacteria</taxon>
        <taxon>Bacillati</taxon>
        <taxon>Actinomycetota</taxon>
        <taxon>Actinomycetes</taxon>
        <taxon>Micromonosporales</taxon>
        <taxon>Micromonosporaceae</taxon>
        <taxon>Actinocatenispora</taxon>
    </lineage>
</organism>
<sequence length="377" mass="38698">MSGPTGVREDRTGGRCDGDRMIDTSHARHPGRDTATARGTSRGPGPQSGRGPSTTIGRPRWPRRAVLGWAVLSGGLGAVGLATGTALFARAADPLPVALNWYPVAIATAAAVTALLDRGPAATRTLRRCYAVLCGLSVVTAFGLLMDLITLAVSQHVDRVPAMILHAVGMVGVVSLGAAARSGAASAAPVPAEPSLPVRLAAYAGAAAFLPYAAMKTVWALGGTFAGVSGARMLAISARNGASGLWLTLESYGLDATALLAALGVLLLFALVRPWGRVFPRWVPLLRGRRVPRLVLLVPALLGTATLAPYGVVGVVDLALATAGAVPVVRGDLPTDADALLVSWIGIGAFAGYGVSLAVSAYSYWRRTRPARRSGGH</sequence>
<feature type="transmembrane region" description="Helical" evidence="2">
    <location>
        <begin position="341"/>
        <end position="365"/>
    </location>
</feature>
<name>A0A810L9Y7_9ACTN</name>
<evidence type="ECO:0000256" key="2">
    <source>
        <dbReference type="SAM" id="Phobius"/>
    </source>
</evidence>
<keyword evidence="2" id="KW-1133">Transmembrane helix</keyword>
<feature type="compositionally biased region" description="Low complexity" evidence="1">
    <location>
        <begin position="38"/>
        <end position="55"/>
    </location>
</feature>
<feature type="transmembrane region" description="Helical" evidence="2">
    <location>
        <begin position="294"/>
        <end position="321"/>
    </location>
</feature>
<feature type="transmembrane region" description="Helical" evidence="2">
    <location>
        <begin position="101"/>
        <end position="117"/>
    </location>
</feature>
<proteinExistence type="predicted"/>
<feature type="compositionally biased region" description="Basic and acidic residues" evidence="1">
    <location>
        <begin position="7"/>
        <end position="32"/>
    </location>
</feature>
<feature type="transmembrane region" description="Helical" evidence="2">
    <location>
        <begin position="66"/>
        <end position="89"/>
    </location>
</feature>
<evidence type="ECO:0000313" key="4">
    <source>
        <dbReference type="Proteomes" id="UP000680750"/>
    </source>
</evidence>
<dbReference type="EMBL" id="AP023354">
    <property type="protein sequence ID" value="BCJ31111.1"/>
    <property type="molecule type" value="Genomic_DNA"/>
</dbReference>
<evidence type="ECO:0000313" key="3">
    <source>
        <dbReference type="EMBL" id="BCJ31111.1"/>
    </source>
</evidence>
<gene>
    <name evidence="3" type="ORF">Asera_52190</name>
</gene>
<dbReference type="AlphaFoldDB" id="A0A810L9Y7"/>
<accession>A0A810L9Y7</accession>
<keyword evidence="4" id="KW-1185">Reference proteome</keyword>
<feature type="transmembrane region" description="Helical" evidence="2">
    <location>
        <begin position="252"/>
        <end position="273"/>
    </location>
</feature>
<feature type="transmembrane region" description="Helical" evidence="2">
    <location>
        <begin position="129"/>
        <end position="154"/>
    </location>
</feature>
<dbReference type="KEGG" id="aser:Asera_52190"/>
<feature type="transmembrane region" description="Helical" evidence="2">
    <location>
        <begin position="160"/>
        <end position="179"/>
    </location>
</feature>
<keyword evidence="2" id="KW-0812">Transmembrane</keyword>
<feature type="region of interest" description="Disordered" evidence="1">
    <location>
        <begin position="1"/>
        <end position="59"/>
    </location>
</feature>
<keyword evidence="2" id="KW-0472">Membrane</keyword>